<evidence type="ECO:0000256" key="2">
    <source>
        <dbReference type="PIRSR" id="PIRSR602081-1"/>
    </source>
</evidence>
<feature type="binding site" evidence="2">
    <location>
        <begin position="405"/>
        <end position="412"/>
    </location>
    <ligand>
        <name>FAD</name>
        <dbReference type="ChEBI" id="CHEBI:57692"/>
    </ligand>
</feature>
<protein>
    <submittedName>
        <fullName evidence="5">Cryptochrome DASH, chloroplastic/mitochondrial</fullName>
    </submittedName>
</protein>
<name>A0A438K7X3_VITVI</name>
<feature type="binding site" evidence="2">
    <location>
        <position position="352"/>
    </location>
    <ligand>
        <name>FAD</name>
        <dbReference type="ChEBI" id="CHEBI:57692"/>
    </ligand>
</feature>
<keyword evidence="2" id="KW-0274">FAD</keyword>
<dbReference type="SUPFAM" id="SSF52425">
    <property type="entry name" value="Cryptochrome/photolyase, N-terminal domain"/>
    <property type="match status" value="1"/>
</dbReference>
<dbReference type="PANTHER" id="PTHR11455:SF22">
    <property type="entry name" value="CRYPTOCHROME DASH"/>
    <property type="match status" value="1"/>
</dbReference>
<dbReference type="PROSITE" id="PS51645">
    <property type="entry name" value="PHR_CRY_ALPHA_BETA"/>
    <property type="match status" value="1"/>
</dbReference>
<dbReference type="InterPro" id="IPR036155">
    <property type="entry name" value="Crypto/Photolyase_N_sf"/>
</dbReference>
<evidence type="ECO:0000256" key="1">
    <source>
        <dbReference type="ARBA" id="ARBA00005862"/>
    </source>
</evidence>
<dbReference type="InterPro" id="IPR014729">
    <property type="entry name" value="Rossmann-like_a/b/a_fold"/>
</dbReference>
<evidence type="ECO:0000313" key="6">
    <source>
        <dbReference type="Proteomes" id="UP000288805"/>
    </source>
</evidence>
<dbReference type="InterPro" id="IPR036134">
    <property type="entry name" value="Crypto/Photolyase_FAD-like_sf"/>
</dbReference>
<feature type="binding site" evidence="2">
    <location>
        <begin position="365"/>
        <end position="369"/>
    </location>
    <ligand>
        <name>FAD</name>
        <dbReference type="ChEBI" id="CHEBI:57692"/>
    </ligand>
</feature>
<dbReference type="InterPro" id="IPR002081">
    <property type="entry name" value="Cryptochrome/DNA_photolyase_1"/>
</dbReference>
<evidence type="ECO:0000313" key="5">
    <source>
        <dbReference type="EMBL" id="RVX17303.1"/>
    </source>
</evidence>
<keyword evidence="2" id="KW-0285">Flavoprotein</keyword>
<evidence type="ECO:0000259" key="4">
    <source>
        <dbReference type="PROSITE" id="PS51645"/>
    </source>
</evidence>
<feature type="region of interest" description="Disordered" evidence="3">
    <location>
        <begin position="40"/>
        <end position="62"/>
    </location>
</feature>
<gene>
    <name evidence="5" type="primary">CRYD_1</name>
    <name evidence="5" type="ORF">CK203_003736</name>
</gene>
<comment type="caution">
    <text evidence="5">The sequence shown here is derived from an EMBL/GenBank/DDBJ whole genome shotgun (WGS) entry which is preliminary data.</text>
</comment>
<dbReference type="Proteomes" id="UP000288805">
    <property type="component" value="Unassembled WGS sequence"/>
</dbReference>
<dbReference type="Gene3D" id="3.40.50.620">
    <property type="entry name" value="HUPs"/>
    <property type="match status" value="1"/>
</dbReference>
<dbReference type="GO" id="GO:0006139">
    <property type="term" value="P:nucleobase-containing compound metabolic process"/>
    <property type="evidence" value="ECO:0007669"/>
    <property type="project" value="UniProtKB-ARBA"/>
</dbReference>
<sequence length="464" mass="52751">MAVLSSSLSAFFIKKLVHPSKPTSIFSHYSTHPHLSAMNFPPRSKPGSAASATTSEVPDLPSNEMGKIVEQTFQRYSSSDEAKRNGSGVAIVWFRNDLRFWIMRLWSKLGLLLRLCCLCTVLIQGFLAPPITLGSLKLELPTPPIWFRAENSLNFHYLAALRAQFLIECLADLKRNLMNRGLNLLIQHGKPEEILPSLAKTFEAHTVYAHKETCSEELNVERLVRNGLRQVVLPPSPGQSTSLSSSNHPKLQLIWGSTMYHIEDLPFSTSSLPDVYTQFRKSVESKCTIRICIRTPTLLGPPPNIEDWGSVPSIDQLGLHEEKAGLYMHPCSGMRFIGGEAAALSRDLLKVYKATRNGMLGADYSTKFSPWLASGSLSPRFIYQEVKRYEKERQANDSTYWVLFELIWRDYFRFLSVKYRNSLFHLGKEKKPKKLQKKEEQHPHLPRSFTMKDEMINRLPTLLA</sequence>
<comment type="cofactor">
    <cofactor evidence="2">
        <name>FAD</name>
        <dbReference type="ChEBI" id="CHEBI:57692"/>
    </cofactor>
    <text evidence="2">Binds 1 FAD per subunit.</text>
</comment>
<proteinExistence type="inferred from homology"/>
<dbReference type="AlphaFoldDB" id="A0A438K7X3"/>
<evidence type="ECO:0000256" key="3">
    <source>
        <dbReference type="SAM" id="MobiDB-lite"/>
    </source>
</evidence>
<reference evidence="5 6" key="1">
    <citation type="journal article" date="2018" name="PLoS Genet.">
        <title>Population sequencing reveals clonal diversity and ancestral inbreeding in the grapevine cultivar Chardonnay.</title>
        <authorList>
            <person name="Roach M.J."/>
            <person name="Johnson D.L."/>
            <person name="Bohlmann J."/>
            <person name="van Vuuren H.J."/>
            <person name="Jones S.J."/>
            <person name="Pretorius I.S."/>
            <person name="Schmidt S.A."/>
            <person name="Borneman A.R."/>
        </authorList>
    </citation>
    <scope>NUCLEOTIDE SEQUENCE [LARGE SCALE GENOMIC DNA]</scope>
    <source>
        <strain evidence="6">cv. Chardonnay</strain>
        <tissue evidence="5">Leaf</tissue>
    </source>
</reference>
<dbReference type="Pfam" id="PF00875">
    <property type="entry name" value="DNA_photolyase"/>
    <property type="match status" value="1"/>
</dbReference>
<dbReference type="Gene3D" id="1.25.40.80">
    <property type="match status" value="1"/>
</dbReference>
<comment type="similarity">
    <text evidence="1">Belongs to the DNA photolyase class-1 family.</text>
</comment>
<dbReference type="InterPro" id="IPR006050">
    <property type="entry name" value="DNA_photolyase_N"/>
</dbReference>
<dbReference type="PANTHER" id="PTHR11455">
    <property type="entry name" value="CRYPTOCHROME"/>
    <property type="match status" value="1"/>
</dbReference>
<dbReference type="EMBL" id="QGNW01000013">
    <property type="protein sequence ID" value="RVX17303.1"/>
    <property type="molecule type" value="Genomic_DNA"/>
</dbReference>
<organism evidence="5 6">
    <name type="scientific">Vitis vinifera</name>
    <name type="common">Grape</name>
    <dbReference type="NCBI Taxonomy" id="29760"/>
    <lineage>
        <taxon>Eukaryota</taxon>
        <taxon>Viridiplantae</taxon>
        <taxon>Streptophyta</taxon>
        <taxon>Embryophyta</taxon>
        <taxon>Tracheophyta</taxon>
        <taxon>Spermatophyta</taxon>
        <taxon>Magnoliopsida</taxon>
        <taxon>eudicotyledons</taxon>
        <taxon>Gunneridae</taxon>
        <taxon>Pentapetalae</taxon>
        <taxon>rosids</taxon>
        <taxon>Vitales</taxon>
        <taxon>Vitaceae</taxon>
        <taxon>Viteae</taxon>
        <taxon>Vitis</taxon>
    </lineage>
</organism>
<dbReference type="SUPFAM" id="SSF48173">
    <property type="entry name" value="Cryptochrome/photolyase FAD-binding domain"/>
    <property type="match status" value="1"/>
</dbReference>
<feature type="domain" description="Photolyase/cryptochrome alpha/beta" evidence="4">
    <location>
        <begin position="88"/>
        <end position="241"/>
    </location>
</feature>
<accession>A0A438K7X3</accession>